<dbReference type="InterPro" id="IPR001841">
    <property type="entry name" value="Znf_RING"/>
</dbReference>
<sequence length="437" mass="49200">MYWQRQTRRCSLRESIKAVEADVHHANSLVAALPRDIAGDSVQMKLSFSPFAPFLLFLLEWIDCCCLDAVISCLGLFHILVYKVYVDGMPIASPEERKATLGEFYAVIYPMLKQLEGNLVGLMEDNLKRSHVSDAVENSTKSCADSDRDDECGICMELDSKVVLPVCGHSMCISCFNDWSVRSRSCPFCRGSLKRVTSGNLWVLTGNSDVVDAMTLAKDNLRRFYLYIDKLPLVASEDNLFMYNYLILNLCNLVIINKNGFRDQRHCSGNFSTIPPATVAGAGLIISITDTIRSFLTTASTDSRLPEDLRDLSSSLIMHSTVPYKSLKTIWFGSECETRPDVSSLLYGSTFVFTSPKPREKSEELKLRLMKLEEAAERKAYEELVKDITPRKSVEEPFSSYKDQLGFGKLPNVDMNWCSVTVTISNSEYMERVSDLL</sequence>
<dbReference type="GO" id="GO:0016567">
    <property type="term" value="P:protein ubiquitination"/>
    <property type="evidence" value="ECO:0007669"/>
    <property type="project" value="TreeGrafter"/>
</dbReference>
<reference evidence="3" key="2">
    <citation type="journal article" date="2024" name="Plant">
        <title>Genomic evolution and insights into agronomic trait innovations of Sesamum species.</title>
        <authorList>
            <person name="Miao H."/>
            <person name="Wang L."/>
            <person name="Qu L."/>
            <person name="Liu H."/>
            <person name="Sun Y."/>
            <person name="Le M."/>
            <person name="Wang Q."/>
            <person name="Wei S."/>
            <person name="Zheng Y."/>
            <person name="Lin W."/>
            <person name="Duan Y."/>
            <person name="Cao H."/>
            <person name="Xiong S."/>
            <person name="Wang X."/>
            <person name="Wei L."/>
            <person name="Li C."/>
            <person name="Ma Q."/>
            <person name="Ju M."/>
            <person name="Zhao R."/>
            <person name="Li G."/>
            <person name="Mu C."/>
            <person name="Tian Q."/>
            <person name="Mei H."/>
            <person name="Zhang T."/>
            <person name="Gao T."/>
            <person name="Zhang H."/>
        </authorList>
    </citation>
    <scope>NUCLEOTIDE SEQUENCE</scope>
    <source>
        <strain evidence="3">G02</strain>
    </source>
</reference>
<organism evidence="3">
    <name type="scientific">Sesamum radiatum</name>
    <name type="common">Black benniseed</name>
    <dbReference type="NCBI Taxonomy" id="300843"/>
    <lineage>
        <taxon>Eukaryota</taxon>
        <taxon>Viridiplantae</taxon>
        <taxon>Streptophyta</taxon>
        <taxon>Embryophyta</taxon>
        <taxon>Tracheophyta</taxon>
        <taxon>Spermatophyta</taxon>
        <taxon>Magnoliopsida</taxon>
        <taxon>eudicotyledons</taxon>
        <taxon>Gunneridae</taxon>
        <taxon>Pentapetalae</taxon>
        <taxon>asterids</taxon>
        <taxon>lamiids</taxon>
        <taxon>Lamiales</taxon>
        <taxon>Pedaliaceae</taxon>
        <taxon>Sesamum</taxon>
    </lineage>
</organism>
<dbReference type="GO" id="GO:0008270">
    <property type="term" value="F:zinc ion binding"/>
    <property type="evidence" value="ECO:0007669"/>
    <property type="project" value="UniProtKB-KW"/>
</dbReference>
<dbReference type="SMART" id="SM00184">
    <property type="entry name" value="RING"/>
    <property type="match status" value="1"/>
</dbReference>
<dbReference type="Pfam" id="PF13920">
    <property type="entry name" value="zf-C3HC4_3"/>
    <property type="match status" value="1"/>
</dbReference>
<evidence type="ECO:0000313" key="3">
    <source>
        <dbReference type="EMBL" id="KAL0336031.1"/>
    </source>
</evidence>
<comment type="caution">
    <text evidence="3">The sequence shown here is derived from an EMBL/GenBank/DDBJ whole genome shotgun (WGS) entry which is preliminary data.</text>
</comment>
<dbReference type="PANTHER" id="PTHR15315:SF22">
    <property type="entry name" value="OS01G0905700 PROTEIN"/>
    <property type="match status" value="1"/>
</dbReference>
<gene>
    <name evidence="3" type="ORF">Sradi_4815000</name>
</gene>
<keyword evidence="1" id="KW-0863">Zinc-finger</keyword>
<dbReference type="EMBL" id="JACGWJ010000021">
    <property type="protein sequence ID" value="KAL0336031.1"/>
    <property type="molecule type" value="Genomic_DNA"/>
</dbReference>
<dbReference type="AlphaFoldDB" id="A0AAW2MY47"/>
<keyword evidence="1" id="KW-0862">Zinc</keyword>
<dbReference type="Gene3D" id="3.30.40.10">
    <property type="entry name" value="Zinc/RING finger domain, C3HC4 (zinc finger)"/>
    <property type="match status" value="1"/>
</dbReference>
<protein>
    <submittedName>
        <fullName evidence="3">E3 ubiquitin-protein ligase AIRP2</fullName>
    </submittedName>
</protein>
<dbReference type="FunFam" id="3.30.40.10:FF:000660">
    <property type="entry name" value="RING/U-box superfamily protein"/>
    <property type="match status" value="1"/>
</dbReference>
<reference evidence="3" key="1">
    <citation type="submission" date="2020-06" db="EMBL/GenBank/DDBJ databases">
        <authorList>
            <person name="Li T."/>
            <person name="Hu X."/>
            <person name="Zhang T."/>
            <person name="Song X."/>
            <person name="Zhang H."/>
            <person name="Dai N."/>
            <person name="Sheng W."/>
            <person name="Hou X."/>
            <person name="Wei L."/>
        </authorList>
    </citation>
    <scope>NUCLEOTIDE SEQUENCE</scope>
    <source>
        <strain evidence="3">G02</strain>
        <tissue evidence="3">Leaf</tissue>
    </source>
</reference>
<dbReference type="SUPFAM" id="SSF57850">
    <property type="entry name" value="RING/U-box"/>
    <property type="match status" value="1"/>
</dbReference>
<name>A0AAW2MY47_SESRA</name>
<dbReference type="InterPro" id="IPR013083">
    <property type="entry name" value="Znf_RING/FYVE/PHD"/>
</dbReference>
<proteinExistence type="predicted"/>
<accession>A0AAW2MY47</accession>
<keyword evidence="1" id="KW-0479">Metal-binding</keyword>
<evidence type="ECO:0000256" key="1">
    <source>
        <dbReference type="PROSITE-ProRule" id="PRU00175"/>
    </source>
</evidence>
<evidence type="ECO:0000259" key="2">
    <source>
        <dbReference type="PROSITE" id="PS50089"/>
    </source>
</evidence>
<dbReference type="PROSITE" id="PS50089">
    <property type="entry name" value="ZF_RING_2"/>
    <property type="match status" value="1"/>
</dbReference>
<feature type="domain" description="RING-type" evidence="2">
    <location>
        <begin position="152"/>
        <end position="190"/>
    </location>
</feature>
<dbReference type="GO" id="GO:0061630">
    <property type="term" value="F:ubiquitin protein ligase activity"/>
    <property type="evidence" value="ECO:0007669"/>
    <property type="project" value="TreeGrafter"/>
</dbReference>
<dbReference type="PANTHER" id="PTHR15315">
    <property type="entry name" value="RING FINGER PROTEIN 41, 151"/>
    <property type="match status" value="1"/>
</dbReference>